<accession>A0A0N0PFG4</accession>
<dbReference type="InParanoid" id="A0A0N0PFG4"/>
<organism evidence="1 2">
    <name type="scientific">Papilio machaon</name>
    <name type="common">Old World swallowtail butterfly</name>
    <dbReference type="NCBI Taxonomy" id="76193"/>
    <lineage>
        <taxon>Eukaryota</taxon>
        <taxon>Metazoa</taxon>
        <taxon>Ecdysozoa</taxon>
        <taxon>Arthropoda</taxon>
        <taxon>Hexapoda</taxon>
        <taxon>Insecta</taxon>
        <taxon>Pterygota</taxon>
        <taxon>Neoptera</taxon>
        <taxon>Endopterygota</taxon>
        <taxon>Lepidoptera</taxon>
        <taxon>Glossata</taxon>
        <taxon>Ditrysia</taxon>
        <taxon>Papilionoidea</taxon>
        <taxon>Papilionidae</taxon>
        <taxon>Papilioninae</taxon>
        <taxon>Papilio</taxon>
    </lineage>
</organism>
<dbReference type="InterPro" id="IPR037800">
    <property type="entry name" value="GCN5"/>
</dbReference>
<dbReference type="EMBL" id="LADJ01001732">
    <property type="protein sequence ID" value="KPJ20852.1"/>
    <property type="molecule type" value="Genomic_DNA"/>
</dbReference>
<protein>
    <submittedName>
        <fullName evidence="1">Histone acetyltransferase KAT2A</fullName>
    </submittedName>
</protein>
<keyword evidence="2" id="KW-1185">Reference proteome</keyword>
<dbReference type="PANTHER" id="PTHR45750">
    <property type="entry name" value="GH11602P"/>
    <property type="match status" value="1"/>
</dbReference>
<dbReference type="GO" id="GO:0140672">
    <property type="term" value="C:ATAC complex"/>
    <property type="evidence" value="ECO:0007669"/>
    <property type="project" value="TreeGrafter"/>
</dbReference>
<dbReference type="STRING" id="76193.A0A0N0PFG4"/>
<dbReference type="Proteomes" id="UP000053240">
    <property type="component" value="Unassembled WGS sequence"/>
</dbReference>
<sequence>MQAPRDEAAKLEEQRKMIEFHVIGNSLTGPVNKQTMLWLIGYFKKQGFSKDIKLPRAMYQGYIKDYEGATLMHCELNPRIVYTQFTSVIRRQKEVS</sequence>
<dbReference type="PANTHER" id="PTHR45750:SF3">
    <property type="entry name" value="HISTONE ACETYLTRANSFERASE"/>
    <property type="match status" value="1"/>
</dbReference>
<dbReference type="Gene3D" id="3.40.630.30">
    <property type="match status" value="1"/>
</dbReference>
<dbReference type="AlphaFoldDB" id="A0A0N0PFG4"/>
<evidence type="ECO:0000313" key="1">
    <source>
        <dbReference type="EMBL" id="KPJ20852.1"/>
    </source>
</evidence>
<evidence type="ECO:0000313" key="2">
    <source>
        <dbReference type="Proteomes" id="UP000053240"/>
    </source>
</evidence>
<reference evidence="1 2" key="1">
    <citation type="journal article" date="2015" name="Nat. Commun.">
        <title>Outbred genome sequencing and CRISPR/Cas9 gene editing in butterflies.</title>
        <authorList>
            <person name="Li X."/>
            <person name="Fan D."/>
            <person name="Zhang W."/>
            <person name="Liu G."/>
            <person name="Zhang L."/>
            <person name="Zhao L."/>
            <person name="Fang X."/>
            <person name="Chen L."/>
            <person name="Dong Y."/>
            <person name="Chen Y."/>
            <person name="Ding Y."/>
            <person name="Zhao R."/>
            <person name="Feng M."/>
            <person name="Zhu Y."/>
            <person name="Feng Y."/>
            <person name="Jiang X."/>
            <person name="Zhu D."/>
            <person name="Xiang H."/>
            <person name="Feng X."/>
            <person name="Li S."/>
            <person name="Wang J."/>
            <person name="Zhang G."/>
            <person name="Kronforst M.R."/>
            <person name="Wang W."/>
        </authorList>
    </citation>
    <scope>NUCLEOTIDE SEQUENCE [LARGE SCALE GENOMIC DNA]</scope>
    <source>
        <strain evidence="1">Ya'a_city_454_Pm</strain>
        <tissue evidence="1">Whole body</tissue>
    </source>
</reference>
<dbReference type="GO" id="GO:0045944">
    <property type="term" value="P:positive regulation of transcription by RNA polymerase II"/>
    <property type="evidence" value="ECO:0007669"/>
    <property type="project" value="TreeGrafter"/>
</dbReference>
<comment type="caution">
    <text evidence="1">The sequence shown here is derived from an EMBL/GenBank/DDBJ whole genome shotgun (WGS) entry which is preliminary data.</text>
</comment>
<gene>
    <name evidence="1" type="ORF">RR48_00594</name>
</gene>
<name>A0A0N0PFG4_PAPMA</name>
<proteinExistence type="predicted"/>
<dbReference type="GO" id="GO:0010484">
    <property type="term" value="F:histone H3 acetyltransferase activity"/>
    <property type="evidence" value="ECO:0007669"/>
    <property type="project" value="TreeGrafter"/>
</dbReference>
<keyword evidence="1" id="KW-0808">Transferase</keyword>